<keyword evidence="13" id="KW-0436">Ligase</keyword>
<dbReference type="GO" id="GO:0006529">
    <property type="term" value="P:asparagine biosynthetic process"/>
    <property type="evidence" value="ECO:0007669"/>
    <property type="project" value="UniProtKB-KW"/>
</dbReference>
<dbReference type="InterPro" id="IPR033738">
    <property type="entry name" value="AsnB_N"/>
</dbReference>
<dbReference type="CDD" id="cd01991">
    <property type="entry name" value="Asn_synthase_B_C"/>
    <property type="match status" value="1"/>
</dbReference>
<comment type="catalytic activity">
    <reaction evidence="7">
        <text>L-aspartate + L-glutamine + ATP + H2O = L-asparagine + L-glutamate + AMP + diphosphate + H(+)</text>
        <dbReference type="Rhea" id="RHEA:12228"/>
        <dbReference type="ChEBI" id="CHEBI:15377"/>
        <dbReference type="ChEBI" id="CHEBI:15378"/>
        <dbReference type="ChEBI" id="CHEBI:29985"/>
        <dbReference type="ChEBI" id="CHEBI:29991"/>
        <dbReference type="ChEBI" id="CHEBI:30616"/>
        <dbReference type="ChEBI" id="CHEBI:33019"/>
        <dbReference type="ChEBI" id="CHEBI:58048"/>
        <dbReference type="ChEBI" id="CHEBI:58359"/>
        <dbReference type="ChEBI" id="CHEBI:456215"/>
        <dbReference type="EC" id="6.3.5.4"/>
    </reaction>
</comment>
<sequence>MCGIAGIIHADGRPPDTAALDAMTDALAHRGPDGRGVRVMNGNGRGDGTRASAGLGHRRLAIVDLSERGAQPMRNEDGTLWLVMNGEIYNFRSLRAQLEDQGHAFSSDSDSEVALHAYEEWGPACAERLDGMFAFALFDTRDGTAMLCRDRFGKKPLHYALVGDSLYFASELGSLLRHPEVPRAVDPRGLSRFLLHEYVPAPHSIVAGAAKLPAAHRLVWQDGTASVERYWDIPFPEHGGADMPEAEALARLEDLLRRAVEKRLMSDVPLGVFLSGGLDSSAITAIMADIVPAADIRTFSIGFRERSFDETDHARAVARHLGTTHRERVLTPQAMLDILPDALDALSEPMADSSILPTFLLSRFTREHVTVALGGDGGDELLLGYDPFLALGPARLADMLPPTLVRLATRAAFAIPASERNMGLVFRVQRFLKGLAHSGCARQQAWLAAFTPAEQRPLLHPDILATTRDLDPLADVDADCMARRFANDYDRASYFYLRYYMAGHILAKVDQASMSNALEVRAPFLDTELATFLCALPLRLRLRRGVRKYLLRRLVAKHLPAAIAGRGKKGFGIPLAAWLRGPLRPLVEDCLDASRIRSDGFFDATEVRRLVDAHMSGRSDHRKELWTLVCFQWWLSRHFRP</sequence>
<organism evidence="13 14">
    <name type="scientific">Desulfobaculum xiamenense</name>
    <dbReference type="NCBI Taxonomy" id="995050"/>
    <lineage>
        <taxon>Bacteria</taxon>
        <taxon>Pseudomonadati</taxon>
        <taxon>Thermodesulfobacteriota</taxon>
        <taxon>Desulfovibrionia</taxon>
        <taxon>Desulfovibrionales</taxon>
        <taxon>Desulfovibrionaceae</taxon>
        <taxon>Desulfobaculum</taxon>
    </lineage>
</organism>
<protein>
    <recommendedName>
        <fullName evidence="3">asparagine synthase (glutamine-hydrolyzing)</fullName>
        <ecNumber evidence="3">6.3.5.4</ecNumber>
    </recommendedName>
</protein>
<name>A0A846QPS1_9BACT</name>
<feature type="binding site" evidence="9">
    <location>
        <position position="110"/>
    </location>
    <ligand>
        <name>L-glutamine</name>
        <dbReference type="ChEBI" id="CHEBI:58359"/>
    </ligand>
</feature>
<dbReference type="Pfam" id="PF13537">
    <property type="entry name" value="GATase_7"/>
    <property type="match status" value="1"/>
</dbReference>
<evidence type="ECO:0000256" key="7">
    <source>
        <dbReference type="ARBA" id="ARBA00048741"/>
    </source>
</evidence>
<proteinExistence type="inferred from homology"/>
<dbReference type="PANTHER" id="PTHR43284">
    <property type="entry name" value="ASPARAGINE SYNTHETASE (GLUTAMINE-HYDROLYZING)"/>
    <property type="match status" value="1"/>
</dbReference>
<dbReference type="GO" id="GO:0004066">
    <property type="term" value="F:asparagine synthase (glutamine-hydrolyzing) activity"/>
    <property type="evidence" value="ECO:0007669"/>
    <property type="project" value="UniProtKB-EC"/>
</dbReference>
<comment type="pathway">
    <text evidence="1">Amino-acid biosynthesis; L-asparagine biosynthesis; L-asparagine from L-aspartate (L-Gln route): step 1/1.</text>
</comment>
<evidence type="ECO:0000313" key="14">
    <source>
        <dbReference type="Proteomes" id="UP000580856"/>
    </source>
</evidence>
<feature type="active site" description="For GATase activity" evidence="8">
    <location>
        <position position="2"/>
    </location>
</feature>
<dbReference type="SUPFAM" id="SSF56235">
    <property type="entry name" value="N-terminal nucleophile aminohydrolases (Ntn hydrolases)"/>
    <property type="match status" value="1"/>
</dbReference>
<dbReference type="InterPro" id="IPR014729">
    <property type="entry name" value="Rossmann-like_a/b/a_fold"/>
</dbReference>
<evidence type="ECO:0000259" key="12">
    <source>
        <dbReference type="PROSITE" id="PS51278"/>
    </source>
</evidence>
<dbReference type="NCBIfam" id="TIGR01536">
    <property type="entry name" value="asn_synth_AEB"/>
    <property type="match status" value="1"/>
</dbReference>
<evidence type="ECO:0000256" key="9">
    <source>
        <dbReference type="PIRSR" id="PIRSR001589-2"/>
    </source>
</evidence>
<dbReference type="CDD" id="cd00712">
    <property type="entry name" value="AsnB"/>
    <property type="match status" value="1"/>
</dbReference>
<comment type="similarity">
    <text evidence="2">Belongs to the asparagine synthetase family.</text>
</comment>
<dbReference type="InterPro" id="IPR029055">
    <property type="entry name" value="Ntn_hydrolases_N"/>
</dbReference>
<keyword evidence="4 9" id="KW-0547">Nucleotide-binding</keyword>
<keyword evidence="14" id="KW-1185">Reference proteome</keyword>
<feature type="binding site" evidence="9">
    <location>
        <position position="301"/>
    </location>
    <ligand>
        <name>ATP</name>
        <dbReference type="ChEBI" id="CHEBI:30616"/>
    </ligand>
</feature>
<evidence type="ECO:0000256" key="11">
    <source>
        <dbReference type="SAM" id="MobiDB-lite"/>
    </source>
</evidence>
<dbReference type="PIRSF" id="PIRSF001589">
    <property type="entry name" value="Asn_synthetase_glu-h"/>
    <property type="match status" value="1"/>
</dbReference>
<evidence type="ECO:0000256" key="8">
    <source>
        <dbReference type="PIRSR" id="PIRSR001589-1"/>
    </source>
</evidence>
<keyword evidence="6 8" id="KW-0315">Glutamine amidotransferase</keyword>
<evidence type="ECO:0000256" key="2">
    <source>
        <dbReference type="ARBA" id="ARBA00005752"/>
    </source>
</evidence>
<comment type="caution">
    <text evidence="13">The sequence shown here is derived from an EMBL/GenBank/DDBJ whole genome shotgun (WGS) entry which is preliminary data.</text>
</comment>
<feature type="domain" description="Glutamine amidotransferase type-2" evidence="12">
    <location>
        <begin position="2"/>
        <end position="196"/>
    </location>
</feature>
<evidence type="ECO:0000256" key="4">
    <source>
        <dbReference type="ARBA" id="ARBA00022741"/>
    </source>
</evidence>
<dbReference type="GO" id="GO:0005524">
    <property type="term" value="F:ATP binding"/>
    <property type="evidence" value="ECO:0007669"/>
    <property type="project" value="UniProtKB-KW"/>
</dbReference>
<dbReference type="Gene3D" id="3.60.20.10">
    <property type="entry name" value="Glutamine Phosphoribosylpyrophosphate, subunit 1, domain 1"/>
    <property type="match status" value="1"/>
</dbReference>
<evidence type="ECO:0000256" key="10">
    <source>
        <dbReference type="PIRSR" id="PIRSR001589-3"/>
    </source>
</evidence>
<dbReference type="InterPro" id="IPR051786">
    <property type="entry name" value="ASN_synthetase/amidase"/>
</dbReference>
<evidence type="ECO:0000256" key="5">
    <source>
        <dbReference type="ARBA" id="ARBA00022840"/>
    </source>
</evidence>
<keyword evidence="8" id="KW-0061">Asparagine biosynthesis</keyword>
<dbReference type="PROSITE" id="PS51278">
    <property type="entry name" value="GATASE_TYPE_2"/>
    <property type="match status" value="1"/>
</dbReference>
<accession>A0A846QPS1</accession>
<dbReference type="GO" id="GO:0005829">
    <property type="term" value="C:cytosol"/>
    <property type="evidence" value="ECO:0007669"/>
    <property type="project" value="TreeGrafter"/>
</dbReference>
<dbReference type="InterPro" id="IPR006426">
    <property type="entry name" value="Asn_synth_AEB"/>
</dbReference>
<dbReference type="Pfam" id="PF00733">
    <property type="entry name" value="Asn_synthase"/>
    <property type="match status" value="1"/>
</dbReference>
<dbReference type="EC" id="6.3.5.4" evidence="3"/>
<feature type="site" description="Important for beta-aspartyl-AMP intermediate formation" evidence="10">
    <location>
        <position position="376"/>
    </location>
</feature>
<dbReference type="RefSeq" id="WP_167942268.1">
    <property type="nucleotide sequence ID" value="NZ_JAATJA010000004.1"/>
</dbReference>
<dbReference type="EMBL" id="JAATJA010000004">
    <property type="protein sequence ID" value="NJB69177.1"/>
    <property type="molecule type" value="Genomic_DNA"/>
</dbReference>
<dbReference type="PANTHER" id="PTHR43284:SF1">
    <property type="entry name" value="ASPARAGINE SYNTHETASE"/>
    <property type="match status" value="1"/>
</dbReference>
<evidence type="ECO:0000256" key="6">
    <source>
        <dbReference type="ARBA" id="ARBA00022962"/>
    </source>
</evidence>
<keyword evidence="8" id="KW-0028">Amino-acid biosynthesis</keyword>
<dbReference type="AlphaFoldDB" id="A0A846QPS1"/>
<evidence type="ECO:0000256" key="3">
    <source>
        <dbReference type="ARBA" id="ARBA00012737"/>
    </source>
</evidence>
<dbReference type="Gene3D" id="3.40.50.620">
    <property type="entry name" value="HUPs"/>
    <property type="match status" value="1"/>
</dbReference>
<dbReference type="Proteomes" id="UP000580856">
    <property type="component" value="Unassembled WGS sequence"/>
</dbReference>
<keyword evidence="5 9" id="KW-0067">ATP-binding</keyword>
<feature type="region of interest" description="Disordered" evidence="11">
    <location>
        <begin position="31"/>
        <end position="51"/>
    </location>
</feature>
<evidence type="ECO:0000313" key="13">
    <source>
        <dbReference type="EMBL" id="NJB69177.1"/>
    </source>
</evidence>
<dbReference type="InterPro" id="IPR017932">
    <property type="entry name" value="GATase_2_dom"/>
</dbReference>
<gene>
    <name evidence="13" type="ORF">GGQ74_002874</name>
</gene>
<dbReference type="SUPFAM" id="SSF52402">
    <property type="entry name" value="Adenine nucleotide alpha hydrolases-like"/>
    <property type="match status" value="1"/>
</dbReference>
<reference evidence="13 14" key="1">
    <citation type="submission" date="2020-03" db="EMBL/GenBank/DDBJ databases">
        <title>Genomic Encyclopedia of Type Strains, Phase IV (KMG-IV): sequencing the most valuable type-strain genomes for metagenomic binning, comparative biology and taxonomic classification.</title>
        <authorList>
            <person name="Goeker M."/>
        </authorList>
    </citation>
    <scope>NUCLEOTIDE SEQUENCE [LARGE SCALE GENOMIC DNA]</scope>
    <source>
        <strain evidence="13 14">DSM 24233</strain>
    </source>
</reference>
<dbReference type="InterPro" id="IPR001962">
    <property type="entry name" value="Asn_synthase"/>
</dbReference>
<evidence type="ECO:0000256" key="1">
    <source>
        <dbReference type="ARBA" id="ARBA00005187"/>
    </source>
</evidence>